<reference evidence="4" key="1">
    <citation type="journal article" date="2019" name="Int. J. Syst. Evol. Microbiol.">
        <title>The Global Catalogue of Microorganisms (GCM) 10K type strain sequencing project: providing services to taxonomists for standard genome sequencing and annotation.</title>
        <authorList>
            <consortium name="The Broad Institute Genomics Platform"/>
            <consortium name="The Broad Institute Genome Sequencing Center for Infectious Disease"/>
            <person name="Wu L."/>
            <person name="Ma J."/>
        </authorList>
    </citation>
    <scope>NUCLEOTIDE SEQUENCE [LARGE SCALE GENOMIC DNA]</scope>
    <source>
        <strain evidence="4">CCUG 39402</strain>
    </source>
</reference>
<accession>A0ABW1U5D7</accession>
<evidence type="ECO:0000256" key="1">
    <source>
        <dbReference type="ARBA" id="ARBA00006987"/>
    </source>
</evidence>
<organism evidence="3 4">
    <name type="scientific">Polaromonas aquatica</name>
    <dbReference type="NCBI Taxonomy" id="332657"/>
    <lineage>
        <taxon>Bacteria</taxon>
        <taxon>Pseudomonadati</taxon>
        <taxon>Pseudomonadota</taxon>
        <taxon>Betaproteobacteria</taxon>
        <taxon>Burkholderiales</taxon>
        <taxon>Comamonadaceae</taxon>
        <taxon>Polaromonas</taxon>
    </lineage>
</organism>
<dbReference type="PIRSF" id="PIRSF017082">
    <property type="entry name" value="YflP"/>
    <property type="match status" value="1"/>
</dbReference>
<dbReference type="Gene3D" id="3.40.190.10">
    <property type="entry name" value="Periplasmic binding protein-like II"/>
    <property type="match status" value="1"/>
</dbReference>
<dbReference type="Pfam" id="PF03401">
    <property type="entry name" value="TctC"/>
    <property type="match status" value="1"/>
</dbReference>
<comment type="similarity">
    <text evidence="1">Belongs to the UPF0065 (bug) family.</text>
</comment>
<dbReference type="InterPro" id="IPR005064">
    <property type="entry name" value="BUG"/>
</dbReference>
<sequence length="316" mass="33072">MFKKLVWISCLVPLMALTAHAQTKVLRIVVPYPPGGSPDSTARVIGEKIQQGGKYSVVVDNRPGAGGTVAVDTVKNAPPDGLTLLLADSSTYSIAPNVRRKSTFDPLKDLKPVSLASTSPIFLIAKPETATSVKELVDYLKRNPDAPYGSSGYGTAHHLAMELFKQSSGLKMTHVPYKGASQTAPAVASGEVIATFAGLTLANAFAQGGKVKILAIAEPKRSALAPNIPTIAESGLPGYSIVITLGFLANAKTPDAIVKELNEEIAKAVNSPDVKTKLNGLGVEPASSTPQKFGEQIAAELKSFGSITKAANIQEE</sequence>
<dbReference type="RefSeq" id="WP_371439446.1">
    <property type="nucleotide sequence ID" value="NZ_JBHSRS010000084.1"/>
</dbReference>
<dbReference type="EMBL" id="JBHSRS010000084">
    <property type="protein sequence ID" value="MFC6284884.1"/>
    <property type="molecule type" value="Genomic_DNA"/>
</dbReference>
<dbReference type="PANTHER" id="PTHR42928">
    <property type="entry name" value="TRICARBOXYLATE-BINDING PROTEIN"/>
    <property type="match status" value="1"/>
</dbReference>
<dbReference type="PANTHER" id="PTHR42928:SF5">
    <property type="entry name" value="BLR1237 PROTEIN"/>
    <property type="match status" value="1"/>
</dbReference>
<comment type="caution">
    <text evidence="3">The sequence shown here is derived from an EMBL/GenBank/DDBJ whole genome shotgun (WGS) entry which is preliminary data.</text>
</comment>
<dbReference type="Gene3D" id="3.40.190.150">
    <property type="entry name" value="Bordetella uptake gene, domain 1"/>
    <property type="match status" value="1"/>
</dbReference>
<protein>
    <submittedName>
        <fullName evidence="3">Bug family tripartite tricarboxylate transporter substrate binding protein</fullName>
    </submittedName>
</protein>
<dbReference type="InterPro" id="IPR042100">
    <property type="entry name" value="Bug_dom1"/>
</dbReference>
<feature type="signal peptide" evidence="2">
    <location>
        <begin position="1"/>
        <end position="21"/>
    </location>
</feature>
<gene>
    <name evidence="3" type="ORF">ACFQND_26970</name>
</gene>
<proteinExistence type="inferred from homology"/>
<keyword evidence="4" id="KW-1185">Reference proteome</keyword>
<evidence type="ECO:0000313" key="4">
    <source>
        <dbReference type="Proteomes" id="UP001596270"/>
    </source>
</evidence>
<dbReference type="SUPFAM" id="SSF53850">
    <property type="entry name" value="Periplasmic binding protein-like II"/>
    <property type="match status" value="1"/>
</dbReference>
<dbReference type="Proteomes" id="UP001596270">
    <property type="component" value="Unassembled WGS sequence"/>
</dbReference>
<feature type="chain" id="PRO_5045338875" evidence="2">
    <location>
        <begin position="22"/>
        <end position="316"/>
    </location>
</feature>
<keyword evidence="2" id="KW-0732">Signal</keyword>
<evidence type="ECO:0000313" key="3">
    <source>
        <dbReference type="EMBL" id="MFC6284884.1"/>
    </source>
</evidence>
<evidence type="ECO:0000256" key="2">
    <source>
        <dbReference type="SAM" id="SignalP"/>
    </source>
</evidence>
<name>A0ABW1U5D7_9BURK</name>